<protein>
    <recommendedName>
        <fullName evidence="4">SH3 domain-containing protein</fullName>
    </recommendedName>
</protein>
<dbReference type="SUPFAM" id="SSF50044">
    <property type="entry name" value="SH3-domain"/>
    <property type="match status" value="1"/>
</dbReference>
<evidence type="ECO:0000256" key="1">
    <source>
        <dbReference type="ARBA" id="ARBA00022443"/>
    </source>
</evidence>
<organism evidence="5 6">
    <name type="scientific">Austropuccinia psidii MF-1</name>
    <dbReference type="NCBI Taxonomy" id="1389203"/>
    <lineage>
        <taxon>Eukaryota</taxon>
        <taxon>Fungi</taxon>
        <taxon>Dikarya</taxon>
        <taxon>Basidiomycota</taxon>
        <taxon>Pucciniomycotina</taxon>
        <taxon>Pucciniomycetes</taxon>
        <taxon>Pucciniales</taxon>
        <taxon>Sphaerophragmiaceae</taxon>
        <taxon>Austropuccinia</taxon>
    </lineage>
</organism>
<dbReference type="InterPro" id="IPR050384">
    <property type="entry name" value="Endophilin_SH3RF"/>
</dbReference>
<keyword evidence="6" id="KW-1185">Reference proteome</keyword>
<dbReference type="PROSITE" id="PS50002">
    <property type="entry name" value="SH3"/>
    <property type="match status" value="1"/>
</dbReference>
<evidence type="ECO:0000256" key="3">
    <source>
        <dbReference type="SAM" id="MobiDB-lite"/>
    </source>
</evidence>
<reference evidence="5" key="1">
    <citation type="submission" date="2021-03" db="EMBL/GenBank/DDBJ databases">
        <title>Draft genome sequence of rust myrtle Austropuccinia psidii MF-1, a brazilian biotype.</title>
        <authorList>
            <person name="Quecine M.C."/>
            <person name="Pachon D.M.R."/>
            <person name="Bonatelli M.L."/>
            <person name="Correr F.H."/>
            <person name="Franceschini L.M."/>
            <person name="Leite T.F."/>
            <person name="Margarido G.R.A."/>
            <person name="Almeida C.A."/>
            <person name="Ferrarezi J.A."/>
            <person name="Labate C.A."/>
        </authorList>
    </citation>
    <scope>NUCLEOTIDE SEQUENCE</scope>
    <source>
        <strain evidence="5">MF-1</strain>
    </source>
</reference>
<dbReference type="EMBL" id="AVOT02024681">
    <property type="protein sequence ID" value="MBW0515527.1"/>
    <property type="molecule type" value="Genomic_DNA"/>
</dbReference>
<dbReference type="OrthoDB" id="2504362at2759"/>
<dbReference type="CDD" id="cd00174">
    <property type="entry name" value="SH3"/>
    <property type="match status" value="1"/>
</dbReference>
<dbReference type="Proteomes" id="UP000765509">
    <property type="component" value="Unassembled WGS sequence"/>
</dbReference>
<gene>
    <name evidence="5" type="ORF">O181_055242</name>
</gene>
<evidence type="ECO:0000259" key="4">
    <source>
        <dbReference type="PROSITE" id="PS50002"/>
    </source>
</evidence>
<accession>A0A9Q3E8G3</accession>
<dbReference type="PANTHER" id="PTHR14167:SF116">
    <property type="entry name" value="CAP, ISOFORM AC"/>
    <property type="match status" value="1"/>
</dbReference>
<evidence type="ECO:0000256" key="2">
    <source>
        <dbReference type="PROSITE-ProRule" id="PRU00192"/>
    </source>
</evidence>
<evidence type="ECO:0000313" key="6">
    <source>
        <dbReference type="Proteomes" id="UP000765509"/>
    </source>
</evidence>
<comment type="caution">
    <text evidence="5">The sequence shown here is derived from an EMBL/GenBank/DDBJ whole genome shotgun (WGS) entry which is preliminary data.</text>
</comment>
<dbReference type="PANTHER" id="PTHR14167">
    <property type="entry name" value="SH3 DOMAIN-CONTAINING"/>
    <property type="match status" value="1"/>
</dbReference>
<evidence type="ECO:0000313" key="5">
    <source>
        <dbReference type="EMBL" id="MBW0515527.1"/>
    </source>
</evidence>
<feature type="region of interest" description="Disordered" evidence="3">
    <location>
        <begin position="242"/>
        <end position="265"/>
    </location>
</feature>
<feature type="domain" description="SH3" evidence="4">
    <location>
        <begin position="269"/>
        <end position="351"/>
    </location>
</feature>
<dbReference type="InterPro" id="IPR001452">
    <property type="entry name" value="SH3_domain"/>
</dbReference>
<keyword evidence="1 2" id="KW-0728">SH3 domain</keyword>
<proteinExistence type="predicted"/>
<dbReference type="SMART" id="SM00326">
    <property type="entry name" value="SH3"/>
    <property type="match status" value="1"/>
</dbReference>
<name>A0A9Q3E8G3_9BASI</name>
<dbReference type="Gene3D" id="2.30.30.40">
    <property type="entry name" value="SH3 Domains"/>
    <property type="match status" value="1"/>
</dbReference>
<sequence>MNLVTLTQPNFKNSQTLIFKNLNSFDNFDSSPSNSSVSTASATNRLDVFQQQSLSSRSRLVTLDRSVAPFPSPSGTFLPPPQLGGNWNLPAVEEIFRDRKKMTSTMVRPSSTSILSNSLSTLDPLQASSGSLSNSLSLSSSLIQSIHLKRTSAPHSITPPNRPPSTSQEALANSQSEFVNHVFFQSSLVSQPPKVRDFAFALDDPRHSGRIQADLNPIKINQNTNINSRSGDIQSKFFNQLSSSSSSSSSQLHHTGSDILSKDENSETDQGEFYIALYDFKSEGENEIDLVEGEIVKVLEIICDGWVIAKQVSGILIEDETEENGYKFNEDESFTGLIGLCPENYLMKVSTNSKA</sequence>
<dbReference type="InterPro" id="IPR036028">
    <property type="entry name" value="SH3-like_dom_sf"/>
</dbReference>
<dbReference type="AlphaFoldDB" id="A0A9Q3E8G3"/>
<dbReference type="Pfam" id="PF00018">
    <property type="entry name" value="SH3_1"/>
    <property type="match status" value="1"/>
</dbReference>